<feature type="binding site" evidence="13 14">
    <location>
        <position position="104"/>
    </location>
    <ligand>
        <name>[2Fe-2S] cluster</name>
        <dbReference type="ChEBI" id="CHEBI:190135"/>
    </ligand>
</feature>
<dbReference type="EMBL" id="AHTH01000003">
    <property type="protein sequence ID" value="EHR42555.1"/>
    <property type="molecule type" value="Genomic_DNA"/>
</dbReference>
<dbReference type="Pfam" id="PF06968">
    <property type="entry name" value="BATS"/>
    <property type="match status" value="1"/>
</dbReference>
<keyword evidence="4 13" id="KW-0004">4Fe-4S</keyword>
<keyword evidence="6 13" id="KW-0949">S-adenosyl-L-methionine</keyword>
<evidence type="ECO:0000313" key="16">
    <source>
        <dbReference type="EMBL" id="EHR42555.1"/>
    </source>
</evidence>
<dbReference type="SUPFAM" id="SSF102114">
    <property type="entry name" value="Radical SAM enzymes"/>
    <property type="match status" value="1"/>
</dbReference>
<evidence type="ECO:0000256" key="4">
    <source>
        <dbReference type="ARBA" id="ARBA00022485"/>
    </source>
</evidence>
<evidence type="ECO:0000256" key="7">
    <source>
        <dbReference type="ARBA" id="ARBA00022714"/>
    </source>
</evidence>
<proteinExistence type="inferred from homology"/>
<dbReference type="PIRSF" id="PIRSF001619">
    <property type="entry name" value="Biotin_synth"/>
    <property type="match status" value="1"/>
</dbReference>
<feature type="binding site" evidence="13 14">
    <location>
        <position position="64"/>
    </location>
    <ligand>
        <name>[4Fe-4S] cluster</name>
        <dbReference type="ChEBI" id="CHEBI:49883"/>
        <note>4Fe-4S-S-AdoMet</note>
    </ligand>
</feature>
<evidence type="ECO:0000256" key="2">
    <source>
        <dbReference type="ARBA" id="ARBA00010765"/>
    </source>
</evidence>
<evidence type="ECO:0000256" key="11">
    <source>
        <dbReference type="ARBA" id="ARBA00023014"/>
    </source>
</evidence>
<dbReference type="GO" id="GO:0009102">
    <property type="term" value="P:biotin biosynthetic process"/>
    <property type="evidence" value="ECO:0007669"/>
    <property type="project" value="UniProtKB-UniRule"/>
</dbReference>
<feature type="domain" description="Radical SAM core" evidence="15">
    <location>
        <begin position="45"/>
        <end position="272"/>
    </location>
</feature>
<dbReference type="CDD" id="cd01335">
    <property type="entry name" value="Radical_SAM"/>
    <property type="match status" value="1"/>
</dbReference>
<comment type="cofactor">
    <cofactor evidence="13">
        <name>[2Fe-2S] cluster</name>
        <dbReference type="ChEBI" id="CHEBI:190135"/>
    </cofactor>
    <text evidence="13">Binds 1 [2Fe-2S] cluster. The cluster is coordinated with 3 cysteines and 1 arginine.</text>
</comment>
<evidence type="ECO:0000256" key="1">
    <source>
        <dbReference type="ARBA" id="ARBA00004942"/>
    </source>
</evidence>
<evidence type="ECO:0000313" key="17">
    <source>
        <dbReference type="Proteomes" id="UP000012046"/>
    </source>
</evidence>
<keyword evidence="9 13" id="KW-0093">Biotin biosynthesis</keyword>
<evidence type="ECO:0000256" key="10">
    <source>
        <dbReference type="ARBA" id="ARBA00023004"/>
    </source>
</evidence>
<keyword evidence="10 13" id="KW-0408">Iron</keyword>
<evidence type="ECO:0000259" key="15">
    <source>
        <dbReference type="PROSITE" id="PS51918"/>
    </source>
</evidence>
<dbReference type="SFLD" id="SFLDS00029">
    <property type="entry name" value="Radical_SAM"/>
    <property type="match status" value="1"/>
</dbReference>
<feature type="binding site" evidence="13 14">
    <location>
        <position position="135"/>
    </location>
    <ligand>
        <name>[2Fe-2S] cluster</name>
        <dbReference type="ChEBI" id="CHEBI:190135"/>
    </ligand>
</feature>
<accession>H3ZA53</accession>
<dbReference type="AlphaFoldDB" id="H3ZA53"/>
<dbReference type="InterPro" id="IPR013785">
    <property type="entry name" value="Aldolase_TIM"/>
</dbReference>
<dbReference type="EC" id="2.8.1.6" evidence="3 13"/>
<dbReference type="PROSITE" id="PS51918">
    <property type="entry name" value="RADICAL_SAM"/>
    <property type="match status" value="1"/>
</dbReference>
<dbReference type="SFLD" id="SFLDF00272">
    <property type="entry name" value="biotin_synthase"/>
    <property type="match status" value="1"/>
</dbReference>
<comment type="pathway">
    <text evidence="1 13">Cofactor biosynthesis; biotin biosynthesis; biotin from 7,8-diaminononanoate: step 2/2.</text>
</comment>
<comment type="cofactor">
    <cofactor evidence="14">
        <name>[2Fe-2S] cluster</name>
        <dbReference type="ChEBI" id="CHEBI:190135"/>
    </cofactor>
    <text evidence="14">Binds 1 [2Fe-2S] cluster. The cluster is coordinated with 3 cysteines and 1 arginine.</text>
</comment>
<dbReference type="SFLD" id="SFLDG01060">
    <property type="entry name" value="BATS_domain_containing"/>
    <property type="match status" value="1"/>
</dbReference>
<dbReference type="InterPro" id="IPR010722">
    <property type="entry name" value="BATS_dom"/>
</dbReference>
<sequence>MQATSFQVTPRHNWTLAEVNALFALPFNDLLFQAQSVHRAHFNANEVQVSTLLSIKTGACAEDCKYCPQSGHYNTGLERERLLEVEKVLRQAAAAKDKGASRFCMGAAWSNPKQRDMPYLIEMVRGVKAMGLETCMTLGKLEPEQAHSLAAAGLDYYNHNLDTSPEFYGEIITTRSYQDRLDTLSHVRDAGMKVCCGGIVGMGESANDRSALLMQIANLPLHPESVPINMLVKVEGTPLENVADLDGFEFIRTIAVARIMLPKSHVRLSAGRSRMNEQMQALCFFAGANSIFYGDKLLTTENPAADADMQLFAKLGIVPEKRQDVSDEAHALALADAIKEQQNPPLYHAAG</sequence>
<dbReference type="STRING" id="1129374.AJE_01024"/>
<dbReference type="PANTHER" id="PTHR22976">
    <property type="entry name" value="BIOTIN SYNTHASE"/>
    <property type="match status" value="1"/>
</dbReference>
<dbReference type="InterPro" id="IPR007197">
    <property type="entry name" value="rSAM"/>
</dbReference>
<evidence type="ECO:0000256" key="6">
    <source>
        <dbReference type="ARBA" id="ARBA00022691"/>
    </source>
</evidence>
<evidence type="ECO:0000256" key="3">
    <source>
        <dbReference type="ARBA" id="ARBA00012236"/>
    </source>
</evidence>
<evidence type="ECO:0000256" key="13">
    <source>
        <dbReference type="HAMAP-Rule" id="MF_01694"/>
    </source>
</evidence>
<feature type="binding site" evidence="13 14">
    <location>
        <position position="195"/>
    </location>
    <ligand>
        <name>[2Fe-2S] cluster</name>
        <dbReference type="ChEBI" id="CHEBI:190135"/>
    </ligand>
</feature>
<comment type="similarity">
    <text evidence="2 13">Belongs to the radical SAM superfamily. Biotin synthase family.</text>
</comment>
<dbReference type="UniPathway" id="UPA00078">
    <property type="reaction ID" value="UER00162"/>
</dbReference>
<dbReference type="SFLD" id="SFLDG01278">
    <property type="entry name" value="biotin_synthase_like"/>
    <property type="match status" value="1"/>
</dbReference>
<feature type="binding site" evidence="13 14">
    <location>
        <position position="67"/>
    </location>
    <ligand>
        <name>[4Fe-4S] cluster</name>
        <dbReference type="ChEBI" id="CHEBI:49883"/>
        <note>4Fe-4S-S-AdoMet</note>
    </ligand>
</feature>
<keyword evidence="8 13" id="KW-0479">Metal-binding</keyword>
<dbReference type="InterPro" id="IPR006638">
    <property type="entry name" value="Elp3/MiaA/NifB-like_rSAM"/>
</dbReference>
<dbReference type="InterPro" id="IPR058240">
    <property type="entry name" value="rSAM_sf"/>
</dbReference>
<comment type="catalytic activity">
    <reaction evidence="12 13">
        <text>(4R,5S)-dethiobiotin + (sulfur carrier)-SH + 2 reduced [2Fe-2S]-[ferredoxin] + 2 S-adenosyl-L-methionine = (sulfur carrier)-H + biotin + 2 5'-deoxyadenosine + 2 L-methionine + 2 oxidized [2Fe-2S]-[ferredoxin]</text>
        <dbReference type="Rhea" id="RHEA:22060"/>
        <dbReference type="Rhea" id="RHEA-COMP:10000"/>
        <dbReference type="Rhea" id="RHEA-COMP:10001"/>
        <dbReference type="Rhea" id="RHEA-COMP:14737"/>
        <dbReference type="Rhea" id="RHEA-COMP:14739"/>
        <dbReference type="ChEBI" id="CHEBI:17319"/>
        <dbReference type="ChEBI" id="CHEBI:29917"/>
        <dbReference type="ChEBI" id="CHEBI:33737"/>
        <dbReference type="ChEBI" id="CHEBI:33738"/>
        <dbReference type="ChEBI" id="CHEBI:57586"/>
        <dbReference type="ChEBI" id="CHEBI:57844"/>
        <dbReference type="ChEBI" id="CHEBI:59789"/>
        <dbReference type="ChEBI" id="CHEBI:64428"/>
        <dbReference type="ChEBI" id="CHEBI:149473"/>
        <dbReference type="EC" id="2.8.1.6"/>
    </reaction>
</comment>
<dbReference type="HAMAP" id="MF_01694">
    <property type="entry name" value="BioB"/>
    <property type="match status" value="1"/>
</dbReference>
<keyword evidence="5 13" id="KW-0808">Transferase</keyword>
<evidence type="ECO:0000256" key="12">
    <source>
        <dbReference type="ARBA" id="ARBA00051157"/>
    </source>
</evidence>
<comment type="subunit">
    <text evidence="13">Homodimer.</text>
</comment>
<evidence type="ECO:0000256" key="14">
    <source>
        <dbReference type="PIRSR" id="PIRSR001619-1"/>
    </source>
</evidence>
<name>H3ZA53_9ALTE</name>
<dbReference type="Gene3D" id="3.20.20.70">
    <property type="entry name" value="Aldolase class I"/>
    <property type="match status" value="1"/>
</dbReference>
<dbReference type="PANTHER" id="PTHR22976:SF2">
    <property type="entry name" value="BIOTIN SYNTHASE, MITOCHONDRIAL"/>
    <property type="match status" value="1"/>
</dbReference>
<dbReference type="GO" id="GO:0051537">
    <property type="term" value="F:2 iron, 2 sulfur cluster binding"/>
    <property type="evidence" value="ECO:0007669"/>
    <property type="project" value="UniProtKB-KW"/>
</dbReference>
<dbReference type="GO" id="GO:0004076">
    <property type="term" value="F:biotin synthase activity"/>
    <property type="evidence" value="ECO:0007669"/>
    <property type="project" value="UniProtKB-UniRule"/>
</dbReference>
<dbReference type="Pfam" id="PF04055">
    <property type="entry name" value="Radical_SAM"/>
    <property type="match status" value="1"/>
</dbReference>
<dbReference type="SMART" id="SM00729">
    <property type="entry name" value="Elp3"/>
    <property type="match status" value="1"/>
</dbReference>
<dbReference type="PATRIC" id="fig|1129374.4.peg.208"/>
<dbReference type="GO" id="GO:0051539">
    <property type="term" value="F:4 iron, 4 sulfur cluster binding"/>
    <property type="evidence" value="ECO:0007669"/>
    <property type="project" value="UniProtKB-KW"/>
</dbReference>
<evidence type="ECO:0000256" key="8">
    <source>
        <dbReference type="ARBA" id="ARBA00022723"/>
    </source>
</evidence>
<dbReference type="Proteomes" id="UP000012046">
    <property type="component" value="Unassembled WGS sequence"/>
</dbReference>
<reference evidence="16 17" key="1">
    <citation type="journal article" date="2012" name="J. Bacteriol.">
        <title>Genome Sequence of Extracellular-Protease-Producing Alishewanella jeotgali Isolated from Traditional Korean Fermented Seafood.</title>
        <authorList>
            <person name="Jung J."/>
            <person name="Chun J."/>
            <person name="Park W."/>
        </authorList>
    </citation>
    <scope>NUCLEOTIDE SEQUENCE [LARGE SCALE GENOMIC DNA]</scope>
    <source>
        <strain evidence="16 17">KCTC 22429</strain>
    </source>
</reference>
<comment type="function">
    <text evidence="13">Catalyzes the conversion of dethiobiotin (DTB) to biotin by the insertion of a sulfur atom into dethiobiotin via a radical-based mechanism.</text>
</comment>
<evidence type="ECO:0000256" key="5">
    <source>
        <dbReference type="ARBA" id="ARBA00022679"/>
    </source>
</evidence>
<comment type="caution">
    <text evidence="16">The sequence shown here is derived from an EMBL/GenBank/DDBJ whole genome shotgun (WGS) entry which is preliminary data.</text>
</comment>
<dbReference type="SMART" id="SM00876">
    <property type="entry name" value="BATS"/>
    <property type="match status" value="1"/>
</dbReference>
<gene>
    <name evidence="13" type="primary">bioB</name>
    <name evidence="16" type="ORF">AJE_01024</name>
</gene>
<dbReference type="eggNOG" id="COG0502">
    <property type="taxonomic scope" value="Bacteria"/>
</dbReference>
<protein>
    <recommendedName>
        <fullName evidence="3 13">Biotin synthase</fullName>
        <ecNumber evidence="3 13">2.8.1.6</ecNumber>
    </recommendedName>
</protein>
<dbReference type="InterPro" id="IPR024177">
    <property type="entry name" value="Biotin_synthase"/>
</dbReference>
<dbReference type="NCBIfam" id="TIGR00433">
    <property type="entry name" value="bioB"/>
    <property type="match status" value="1"/>
</dbReference>
<dbReference type="GO" id="GO:0005506">
    <property type="term" value="F:iron ion binding"/>
    <property type="evidence" value="ECO:0007669"/>
    <property type="project" value="UniProtKB-UniRule"/>
</dbReference>
<keyword evidence="17" id="KW-1185">Reference proteome</keyword>
<organism evidence="16 17">
    <name type="scientific">Alishewanella jeotgali KCTC 22429</name>
    <dbReference type="NCBI Taxonomy" id="1129374"/>
    <lineage>
        <taxon>Bacteria</taxon>
        <taxon>Pseudomonadati</taxon>
        <taxon>Pseudomonadota</taxon>
        <taxon>Gammaproteobacteria</taxon>
        <taxon>Alteromonadales</taxon>
        <taxon>Alteromonadaceae</taxon>
        <taxon>Alishewanella</taxon>
    </lineage>
</organism>
<feature type="binding site" evidence="13 14">
    <location>
        <position position="60"/>
    </location>
    <ligand>
        <name>[4Fe-4S] cluster</name>
        <dbReference type="ChEBI" id="CHEBI:49883"/>
        <note>4Fe-4S-S-AdoMet</note>
    </ligand>
</feature>
<keyword evidence="11 13" id="KW-0411">Iron-sulfur</keyword>
<dbReference type="InterPro" id="IPR002684">
    <property type="entry name" value="Biotin_synth/BioAB"/>
</dbReference>
<dbReference type="RefSeq" id="WP_008949270.1">
    <property type="nucleotide sequence ID" value="NZ_AHTH01000003.1"/>
</dbReference>
<evidence type="ECO:0000256" key="9">
    <source>
        <dbReference type="ARBA" id="ARBA00022756"/>
    </source>
</evidence>
<comment type="cofactor">
    <cofactor evidence="13 14">
        <name>[4Fe-4S] cluster</name>
        <dbReference type="ChEBI" id="CHEBI:49883"/>
    </cofactor>
    <text evidence="13 14">Binds 1 [4Fe-4S] cluster. The cluster is coordinated with 3 cysteines and an exchangeable S-adenosyl-L-methionine.</text>
</comment>
<keyword evidence="7 13" id="KW-0001">2Fe-2S</keyword>
<feature type="binding site" evidence="13 14">
    <location>
        <position position="267"/>
    </location>
    <ligand>
        <name>[2Fe-2S] cluster</name>
        <dbReference type="ChEBI" id="CHEBI:190135"/>
    </ligand>
</feature>
<dbReference type="FunFam" id="3.20.20.70:FF:000011">
    <property type="entry name" value="Biotin synthase"/>
    <property type="match status" value="1"/>
</dbReference>